<keyword evidence="5 6" id="KW-0472">Membrane</keyword>
<evidence type="ECO:0000313" key="7">
    <source>
        <dbReference type="EMBL" id="MCY0096982.1"/>
    </source>
</evidence>
<comment type="caution">
    <text evidence="7">The sequence shown here is derived from an EMBL/GenBank/DDBJ whole genome shotgun (WGS) entry which is preliminary data.</text>
</comment>
<evidence type="ECO:0000256" key="1">
    <source>
        <dbReference type="ARBA" id="ARBA00004651"/>
    </source>
</evidence>
<dbReference type="Proteomes" id="UP001081283">
    <property type="component" value="Unassembled WGS sequence"/>
</dbReference>
<keyword evidence="2" id="KW-1003">Cell membrane</keyword>
<feature type="transmembrane region" description="Helical" evidence="6">
    <location>
        <begin position="120"/>
        <end position="141"/>
    </location>
</feature>
<organism evidence="7 8">
    <name type="scientific">Hoeflea ulvae</name>
    <dbReference type="NCBI Taxonomy" id="2983764"/>
    <lineage>
        <taxon>Bacteria</taxon>
        <taxon>Pseudomonadati</taxon>
        <taxon>Pseudomonadota</taxon>
        <taxon>Alphaproteobacteria</taxon>
        <taxon>Hyphomicrobiales</taxon>
        <taxon>Rhizobiaceae</taxon>
        <taxon>Hoeflea</taxon>
    </lineage>
</organism>
<gene>
    <name evidence="7" type="ORF">OEG82_23670</name>
</gene>
<feature type="transmembrane region" description="Helical" evidence="6">
    <location>
        <begin position="199"/>
        <end position="217"/>
    </location>
</feature>
<accession>A0ABT3YM77</accession>
<dbReference type="PANTHER" id="PTHR47089">
    <property type="entry name" value="ABC TRANSPORTER, PERMEASE PROTEIN"/>
    <property type="match status" value="1"/>
</dbReference>
<keyword evidence="4 6" id="KW-1133">Transmembrane helix</keyword>
<evidence type="ECO:0000256" key="3">
    <source>
        <dbReference type="ARBA" id="ARBA00022692"/>
    </source>
</evidence>
<protein>
    <submittedName>
        <fullName evidence="7">ABC transporter permease</fullName>
    </submittedName>
</protein>
<evidence type="ECO:0000313" key="8">
    <source>
        <dbReference type="Proteomes" id="UP001081283"/>
    </source>
</evidence>
<reference evidence="7" key="1">
    <citation type="submission" date="2022-10" db="EMBL/GenBank/DDBJ databases">
        <title>Hoeflea sp. J2-29, isolated from marine algae.</title>
        <authorList>
            <person name="Kristyanto S."/>
            <person name="Kim J.M."/>
            <person name="Jeon C.O."/>
        </authorList>
    </citation>
    <scope>NUCLEOTIDE SEQUENCE</scope>
    <source>
        <strain evidence="7">J2-29</strain>
    </source>
</reference>
<evidence type="ECO:0000256" key="6">
    <source>
        <dbReference type="SAM" id="Phobius"/>
    </source>
</evidence>
<keyword evidence="3 6" id="KW-0812">Transmembrane</keyword>
<feature type="transmembrane region" description="Helical" evidence="6">
    <location>
        <begin position="153"/>
        <end position="172"/>
    </location>
</feature>
<evidence type="ECO:0000256" key="2">
    <source>
        <dbReference type="ARBA" id="ARBA00022475"/>
    </source>
</evidence>
<dbReference type="Pfam" id="PF02653">
    <property type="entry name" value="BPD_transp_2"/>
    <property type="match status" value="1"/>
</dbReference>
<feature type="transmembrane region" description="Helical" evidence="6">
    <location>
        <begin position="97"/>
        <end position="114"/>
    </location>
</feature>
<proteinExistence type="predicted"/>
<sequence>MTDRSPEISDRRPLYERYEHLIGQALAILIALIGGTVLVLLIGENPLLVFATLVDGALGSPERIASSLLQSTPIILSGVAACIAFRGGLFNIGVEGQLYMGGFAAAWIGFAFQMPPVIHVIAGLLAAVAAGGLWIAIPAFFRARYGTNEVVSTILSNYVAILLTSYLTIVVFKRPGGWSETPGIAETAYLPQLMTYSRLNLGIVIAIVAAILLHLFLTRTPAGYGMNAMGRNRSFAEYGGVPIRRNTFFILLASGAVGGLAGGVETLGVHHRFMEGFAPGFGFDGVIAALLANGNPIGTIGTALFFGALRSGSLLIEVDTNASREIITVFQAIIILCVSAQILIRNRRDSTQGERRWKI</sequence>
<dbReference type="CDD" id="cd06580">
    <property type="entry name" value="TM_PBP1_transp_TpRbsC_like"/>
    <property type="match status" value="1"/>
</dbReference>
<dbReference type="PANTHER" id="PTHR47089:SF1">
    <property type="entry name" value="GUANOSINE ABC TRANSPORTER PERMEASE PROTEIN NUPP"/>
    <property type="match status" value="1"/>
</dbReference>
<name>A0ABT3YM77_9HYPH</name>
<feature type="transmembrane region" description="Helical" evidence="6">
    <location>
        <begin position="281"/>
        <end position="306"/>
    </location>
</feature>
<dbReference type="RefSeq" id="WP_267615079.1">
    <property type="nucleotide sequence ID" value="NZ_JAOVZQ010000002.1"/>
</dbReference>
<feature type="transmembrane region" description="Helical" evidence="6">
    <location>
        <begin position="21"/>
        <end position="43"/>
    </location>
</feature>
<dbReference type="InterPro" id="IPR001851">
    <property type="entry name" value="ABC_transp_permease"/>
</dbReference>
<feature type="transmembrane region" description="Helical" evidence="6">
    <location>
        <begin position="326"/>
        <end position="344"/>
    </location>
</feature>
<evidence type="ECO:0000256" key="5">
    <source>
        <dbReference type="ARBA" id="ARBA00023136"/>
    </source>
</evidence>
<feature type="transmembrane region" description="Helical" evidence="6">
    <location>
        <begin position="63"/>
        <end position="85"/>
    </location>
</feature>
<comment type="subcellular location">
    <subcellularLocation>
        <location evidence="1">Cell membrane</location>
        <topology evidence="1">Multi-pass membrane protein</topology>
    </subcellularLocation>
</comment>
<evidence type="ECO:0000256" key="4">
    <source>
        <dbReference type="ARBA" id="ARBA00022989"/>
    </source>
</evidence>
<keyword evidence="8" id="KW-1185">Reference proteome</keyword>
<dbReference type="EMBL" id="JAOVZQ010000002">
    <property type="protein sequence ID" value="MCY0096982.1"/>
    <property type="molecule type" value="Genomic_DNA"/>
</dbReference>